<keyword evidence="1" id="KW-0812">Transmembrane</keyword>
<evidence type="ECO:0000313" key="2">
    <source>
        <dbReference type="EMBL" id="KAF9533239.1"/>
    </source>
</evidence>
<evidence type="ECO:0000313" key="3">
    <source>
        <dbReference type="Proteomes" id="UP000807306"/>
    </source>
</evidence>
<gene>
    <name evidence="2" type="ORF">CPB83DRAFT_846107</name>
</gene>
<dbReference type="EMBL" id="MU157829">
    <property type="protein sequence ID" value="KAF9533239.1"/>
    <property type="molecule type" value="Genomic_DNA"/>
</dbReference>
<keyword evidence="3" id="KW-1185">Reference proteome</keyword>
<proteinExistence type="predicted"/>
<dbReference type="Proteomes" id="UP000807306">
    <property type="component" value="Unassembled WGS sequence"/>
</dbReference>
<accession>A0A9P6JUW5</accession>
<organism evidence="2 3">
    <name type="scientific">Crepidotus variabilis</name>
    <dbReference type="NCBI Taxonomy" id="179855"/>
    <lineage>
        <taxon>Eukaryota</taxon>
        <taxon>Fungi</taxon>
        <taxon>Dikarya</taxon>
        <taxon>Basidiomycota</taxon>
        <taxon>Agaricomycotina</taxon>
        <taxon>Agaricomycetes</taxon>
        <taxon>Agaricomycetidae</taxon>
        <taxon>Agaricales</taxon>
        <taxon>Agaricineae</taxon>
        <taxon>Crepidotaceae</taxon>
        <taxon>Crepidotus</taxon>
    </lineage>
</organism>
<keyword evidence="1" id="KW-0472">Membrane</keyword>
<reference evidence="2" key="1">
    <citation type="submission" date="2020-11" db="EMBL/GenBank/DDBJ databases">
        <authorList>
            <consortium name="DOE Joint Genome Institute"/>
            <person name="Ahrendt S."/>
            <person name="Riley R."/>
            <person name="Andreopoulos W."/>
            <person name="Labutti K."/>
            <person name="Pangilinan J."/>
            <person name="Ruiz-Duenas F.J."/>
            <person name="Barrasa J.M."/>
            <person name="Sanchez-Garcia M."/>
            <person name="Camarero S."/>
            <person name="Miyauchi S."/>
            <person name="Serrano A."/>
            <person name="Linde D."/>
            <person name="Babiker R."/>
            <person name="Drula E."/>
            <person name="Ayuso-Fernandez I."/>
            <person name="Pacheco R."/>
            <person name="Padilla G."/>
            <person name="Ferreira P."/>
            <person name="Barriuso J."/>
            <person name="Kellner H."/>
            <person name="Castanera R."/>
            <person name="Alfaro M."/>
            <person name="Ramirez L."/>
            <person name="Pisabarro A.G."/>
            <person name="Kuo A."/>
            <person name="Tritt A."/>
            <person name="Lipzen A."/>
            <person name="He G."/>
            <person name="Yan M."/>
            <person name="Ng V."/>
            <person name="Cullen D."/>
            <person name="Martin F."/>
            <person name="Rosso M.-N."/>
            <person name="Henrissat B."/>
            <person name="Hibbett D."/>
            <person name="Martinez A.T."/>
            <person name="Grigoriev I.V."/>
        </authorList>
    </citation>
    <scope>NUCLEOTIDE SEQUENCE</scope>
    <source>
        <strain evidence="2">CBS 506.95</strain>
    </source>
</reference>
<keyword evidence="1" id="KW-1133">Transmembrane helix</keyword>
<comment type="caution">
    <text evidence="2">The sequence shown here is derived from an EMBL/GenBank/DDBJ whole genome shotgun (WGS) entry which is preliminary data.</text>
</comment>
<name>A0A9P6JUW5_9AGAR</name>
<evidence type="ECO:0000256" key="1">
    <source>
        <dbReference type="SAM" id="Phobius"/>
    </source>
</evidence>
<feature type="transmembrane region" description="Helical" evidence="1">
    <location>
        <begin position="29"/>
        <end position="59"/>
    </location>
</feature>
<sequence>MPLDVVERSTMVSYFLCTMMRKSPRCFDCSGFIFICIFISASAYSSSSLVSSAFVIYFAGGHTDHISAYQRGTMCTLDFFVRALLGTSPTSPHLFKSYSSILLKLKLDICYHHTIFLR</sequence>
<dbReference type="AlphaFoldDB" id="A0A9P6JUW5"/>
<protein>
    <submittedName>
        <fullName evidence="2">Uncharacterized protein</fullName>
    </submittedName>
</protein>